<reference evidence="2 4" key="1">
    <citation type="journal article" date="2011" name="Nature">
        <title>The Medicago genome provides insight into the evolution of rhizobial symbioses.</title>
        <authorList>
            <person name="Young N.D."/>
            <person name="Debelle F."/>
            <person name="Oldroyd G.E."/>
            <person name="Geurts R."/>
            <person name="Cannon S.B."/>
            <person name="Udvardi M.K."/>
            <person name="Benedito V.A."/>
            <person name="Mayer K.F."/>
            <person name="Gouzy J."/>
            <person name="Schoof H."/>
            <person name="Van de Peer Y."/>
            <person name="Proost S."/>
            <person name="Cook D.R."/>
            <person name="Meyers B.C."/>
            <person name="Spannagl M."/>
            <person name="Cheung F."/>
            <person name="De Mita S."/>
            <person name="Krishnakumar V."/>
            <person name="Gundlach H."/>
            <person name="Zhou S."/>
            <person name="Mudge J."/>
            <person name="Bharti A.K."/>
            <person name="Murray J.D."/>
            <person name="Naoumkina M.A."/>
            <person name="Rosen B."/>
            <person name="Silverstein K.A."/>
            <person name="Tang H."/>
            <person name="Rombauts S."/>
            <person name="Zhao P.X."/>
            <person name="Zhou P."/>
            <person name="Barbe V."/>
            <person name="Bardou P."/>
            <person name="Bechner M."/>
            <person name="Bellec A."/>
            <person name="Berger A."/>
            <person name="Berges H."/>
            <person name="Bidwell S."/>
            <person name="Bisseling T."/>
            <person name="Choisne N."/>
            <person name="Couloux A."/>
            <person name="Denny R."/>
            <person name="Deshpande S."/>
            <person name="Dai X."/>
            <person name="Doyle J.J."/>
            <person name="Dudez A.M."/>
            <person name="Farmer A.D."/>
            <person name="Fouteau S."/>
            <person name="Franken C."/>
            <person name="Gibelin C."/>
            <person name="Gish J."/>
            <person name="Goldstein S."/>
            <person name="Gonzalez A.J."/>
            <person name="Green P.J."/>
            <person name="Hallab A."/>
            <person name="Hartog M."/>
            <person name="Hua A."/>
            <person name="Humphray S.J."/>
            <person name="Jeong D.H."/>
            <person name="Jing Y."/>
            <person name="Jocker A."/>
            <person name="Kenton S.M."/>
            <person name="Kim D.J."/>
            <person name="Klee K."/>
            <person name="Lai H."/>
            <person name="Lang C."/>
            <person name="Lin S."/>
            <person name="Macmil S.L."/>
            <person name="Magdelenat G."/>
            <person name="Matthews L."/>
            <person name="McCorrison J."/>
            <person name="Monaghan E.L."/>
            <person name="Mun J.H."/>
            <person name="Najar F.Z."/>
            <person name="Nicholson C."/>
            <person name="Noirot C."/>
            <person name="O'Bleness M."/>
            <person name="Paule C.R."/>
            <person name="Poulain J."/>
            <person name="Prion F."/>
            <person name="Qin B."/>
            <person name="Qu C."/>
            <person name="Retzel E.F."/>
            <person name="Riddle C."/>
            <person name="Sallet E."/>
            <person name="Samain S."/>
            <person name="Samson N."/>
            <person name="Sanders I."/>
            <person name="Saurat O."/>
            <person name="Scarpelli C."/>
            <person name="Schiex T."/>
            <person name="Segurens B."/>
            <person name="Severin A.J."/>
            <person name="Sherrier D.J."/>
            <person name="Shi R."/>
            <person name="Sims S."/>
            <person name="Singer S.R."/>
            <person name="Sinharoy S."/>
            <person name="Sterck L."/>
            <person name="Viollet A."/>
            <person name="Wang B.B."/>
            <person name="Wang K."/>
            <person name="Wang M."/>
            <person name="Wang X."/>
            <person name="Warfsmann J."/>
            <person name="Weissenbach J."/>
            <person name="White D.D."/>
            <person name="White J.D."/>
            <person name="Wiley G.B."/>
            <person name="Wincker P."/>
            <person name="Xing Y."/>
            <person name="Yang L."/>
            <person name="Yao Z."/>
            <person name="Ying F."/>
            <person name="Zhai J."/>
            <person name="Zhou L."/>
            <person name="Zuber A."/>
            <person name="Denarie J."/>
            <person name="Dixon R.A."/>
            <person name="May G.D."/>
            <person name="Schwartz D.C."/>
            <person name="Rogers J."/>
            <person name="Quetier F."/>
            <person name="Town C.D."/>
            <person name="Roe B.A."/>
        </authorList>
    </citation>
    <scope>NUCLEOTIDE SEQUENCE [LARGE SCALE GENOMIC DNA]</scope>
    <source>
        <strain evidence="2">A17</strain>
        <strain evidence="3 4">cv. Jemalong A17</strain>
    </source>
</reference>
<proteinExistence type="predicted"/>
<dbReference type="HOGENOM" id="CLU_2336874_0_0_1"/>
<evidence type="ECO:0000313" key="2">
    <source>
        <dbReference type="EMBL" id="KEH22865.1"/>
    </source>
</evidence>
<evidence type="ECO:0000256" key="1">
    <source>
        <dbReference type="SAM" id="SignalP"/>
    </source>
</evidence>
<reference evidence="2 4" key="2">
    <citation type="journal article" date="2014" name="BMC Genomics">
        <title>An improved genome release (version Mt4.0) for the model legume Medicago truncatula.</title>
        <authorList>
            <person name="Tang H."/>
            <person name="Krishnakumar V."/>
            <person name="Bidwell S."/>
            <person name="Rosen B."/>
            <person name="Chan A."/>
            <person name="Zhou S."/>
            <person name="Gentzbittel L."/>
            <person name="Childs K.L."/>
            <person name="Yandell M."/>
            <person name="Gundlach H."/>
            <person name="Mayer K.F."/>
            <person name="Schwartz D.C."/>
            <person name="Town C.D."/>
        </authorList>
    </citation>
    <scope>GENOME REANNOTATION</scope>
    <source>
        <strain evidence="2">A17</strain>
        <strain evidence="3 4">cv. Jemalong A17</strain>
    </source>
</reference>
<dbReference type="Proteomes" id="UP000002051">
    <property type="component" value="Unassembled WGS sequence"/>
</dbReference>
<dbReference type="EMBL" id="CM001223">
    <property type="protein sequence ID" value="KEH22865.1"/>
    <property type="molecule type" value="Genomic_DNA"/>
</dbReference>
<dbReference type="EnsemblPlants" id="KEH22865">
    <property type="protein sequence ID" value="KEH22865"/>
    <property type="gene ID" value="MTR_7g060395"/>
</dbReference>
<organism evidence="2 4">
    <name type="scientific">Medicago truncatula</name>
    <name type="common">Barrel medic</name>
    <name type="synonym">Medicago tribuloides</name>
    <dbReference type="NCBI Taxonomy" id="3880"/>
    <lineage>
        <taxon>Eukaryota</taxon>
        <taxon>Viridiplantae</taxon>
        <taxon>Streptophyta</taxon>
        <taxon>Embryophyta</taxon>
        <taxon>Tracheophyta</taxon>
        <taxon>Spermatophyta</taxon>
        <taxon>Magnoliopsida</taxon>
        <taxon>eudicotyledons</taxon>
        <taxon>Gunneridae</taxon>
        <taxon>Pentapetalae</taxon>
        <taxon>rosids</taxon>
        <taxon>fabids</taxon>
        <taxon>Fabales</taxon>
        <taxon>Fabaceae</taxon>
        <taxon>Papilionoideae</taxon>
        <taxon>50 kb inversion clade</taxon>
        <taxon>NPAAA clade</taxon>
        <taxon>Hologalegina</taxon>
        <taxon>IRL clade</taxon>
        <taxon>Trifolieae</taxon>
        <taxon>Medicago</taxon>
    </lineage>
</organism>
<keyword evidence="4" id="KW-1185">Reference proteome</keyword>
<accession>A0A072UAP4</accession>
<feature type="signal peptide" evidence="1">
    <location>
        <begin position="1"/>
        <end position="27"/>
    </location>
</feature>
<feature type="chain" id="PRO_5014499449" evidence="1">
    <location>
        <begin position="28"/>
        <end position="98"/>
    </location>
</feature>
<keyword evidence="1" id="KW-0732">Signal</keyword>
<gene>
    <name evidence="2" type="ordered locus">MTR_7g060395</name>
</gene>
<evidence type="ECO:0000313" key="3">
    <source>
        <dbReference type="EnsemblPlants" id="KEH22865"/>
    </source>
</evidence>
<protein>
    <submittedName>
        <fullName evidence="2">LCR</fullName>
    </submittedName>
</protein>
<dbReference type="AlphaFoldDB" id="A0A072UAP4"/>
<name>A0A072UAP4_MEDTR</name>
<evidence type="ECO:0000313" key="4">
    <source>
        <dbReference type="Proteomes" id="UP000002051"/>
    </source>
</evidence>
<reference evidence="3" key="3">
    <citation type="submission" date="2015-04" db="UniProtKB">
        <authorList>
            <consortium name="EnsemblPlants"/>
        </authorList>
    </citation>
    <scope>IDENTIFICATION</scope>
    <source>
        <strain evidence="3">cv. Jemalong A17</strain>
    </source>
</reference>
<sequence length="98" mass="10580">MSMGVSRSFLFGILCIVLVLASGPVLAGPTIGLDSYEVDCNGHGPCERCDERCIEHGYKHGGPTTISKMVSEPLQDTLGQLLAGFRYWAIPYMSTNQA</sequence>